<evidence type="ECO:0000313" key="1">
    <source>
        <dbReference type="EMBL" id="KKN21300.1"/>
    </source>
</evidence>
<gene>
    <name evidence="1" type="ORF">LCGC14_0926780</name>
</gene>
<accession>A0A0F9NPB9</accession>
<dbReference type="AlphaFoldDB" id="A0A0F9NPB9"/>
<reference evidence="1" key="1">
    <citation type="journal article" date="2015" name="Nature">
        <title>Complex archaea that bridge the gap between prokaryotes and eukaryotes.</title>
        <authorList>
            <person name="Spang A."/>
            <person name="Saw J.H."/>
            <person name="Jorgensen S.L."/>
            <person name="Zaremba-Niedzwiedzka K."/>
            <person name="Martijn J."/>
            <person name="Lind A.E."/>
            <person name="van Eijk R."/>
            <person name="Schleper C."/>
            <person name="Guy L."/>
            <person name="Ettema T.J."/>
        </authorList>
    </citation>
    <scope>NUCLEOTIDE SEQUENCE</scope>
</reference>
<name>A0A0F9NPB9_9ZZZZ</name>
<protein>
    <recommendedName>
        <fullName evidence="2">Terminase large subunit gp17-like C-terminal domain-containing protein</fullName>
    </recommendedName>
</protein>
<dbReference type="InterPro" id="IPR027417">
    <property type="entry name" value="P-loop_NTPase"/>
</dbReference>
<proteinExistence type="predicted"/>
<organism evidence="1">
    <name type="scientific">marine sediment metagenome</name>
    <dbReference type="NCBI Taxonomy" id="412755"/>
    <lineage>
        <taxon>unclassified sequences</taxon>
        <taxon>metagenomes</taxon>
        <taxon>ecological metagenomes</taxon>
    </lineage>
</organism>
<dbReference type="EMBL" id="LAZR01003159">
    <property type="protein sequence ID" value="KKN21300.1"/>
    <property type="molecule type" value="Genomic_DNA"/>
</dbReference>
<evidence type="ECO:0008006" key="2">
    <source>
        <dbReference type="Google" id="ProtNLM"/>
    </source>
</evidence>
<comment type="caution">
    <text evidence="1">The sequence shown here is derived from an EMBL/GenBank/DDBJ whole genome shotgun (WGS) entry which is preliminary data.</text>
</comment>
<dbReference type="Gene3D" id="3.40.50.300">
    <property type="entry name" value="P-loop containing nucleotide triphosphate hydrolases"/>
    <property type="match status" value="1"/>
</dbReference>
<sequence>MKEYQKPFQMNSYERHRFDLMIEQCEGDKKMAFDYWLRWKIKTDLFFFGNEVMGWRYACSKDRKRWRVDPKLHRWLANILMLVGDKLIQVPRLHLKTTWVKLDIMRLILINPLIRILLSSVTTRLVRRELADIKRMFATPILLRLFKQQIPEPGNDYKNWEKSTMDELTIKRDHSLGKVPQESQITVVGADTRITGFHFEQGFFDDPVDDSTVRTAEQMLKSEEWWEFMQPILETDAEITWTCTPYHYNDLSAKIIKERQIEKIFHRSNIENGKPIYKSWFTLKDFEKLKKRMGSYNYSCQIECNATPDEEKIFQPPQPTFSMPLPDDEKGYRYYLLIDPAATVQSYSDKTAFVIIAVNHLNQVFVIESFSFKRAGNEIADLLIKKQLQYSFKMIGIELGLQTHLDIIIDMKIAEWERENKPKKLKIKKMPIPITKLNKRYRIGTTLGSLVRTGKIRINANCISLLRQMDMFTGKEGDEDNEIDALSMCVYVVESFAQHRNLDKIFKSPGMTWQDFHDKKRRKGWASRFAS</sequence>
<dbReference type="Gene3D" id="3.30.420.240">
    <property type="match status" value="1"/>
</dbReference>